<keyword evidence="2" id="KW-1185">Reference proteome</keyword>
<gene>
    <name evidence="1" type="ORF">PFLUV_G00150930</name>
</gene>
<dbReference type="Proteomes" id="UP000465112">
    <property type="component" value="Chromosome 13"/>
</dbReference>
<evidence type="ECO:0000313" key="2">
    <source>
        <dbReference type="Proteomes" id="UP000465112"/>
    </source>
</evidence>
<evidence type="ECO:0000313" key="1">
    <source>
        <dbReference type="EMBL" id="KAF1381185.1"/>
    </source>
</evidence>
<name>A0A6A5EQR5_PERFL</name>
<dbReference type="EMBL" id="VHII01000013">
    <property type="protein sequence ID" value="KAF1381185.1"/>
    <property type="molecule type" value="Genomic_DNA"/>
</dbReference>
<accession>A0A6A5EQR5</accession>
<dbReference type="AlphaFoldDB" id="A0A6A5EQR5"/>
<proteinExistence type="predicted"/>
<organism evidence="1 2">
    <name type="scientific">Perca fluviatilis</name>
    <name type="common">European perch</name>
    <dbReference type="NCBI Taxonomy" id="8168"/>
    <lineage>
        <taxon>Eukaryota</taxon>
        <taxon>Metazoa</taxon>
        <taxon>Chordata</taxon>
        <taxon>Craniata</taxon>
        <taxon>Vertebrata</taxon>
        <taxon>Euteleostomi</taxon>
        <taxon>Actinopterygii</taxon>
        <taxon>Neopterygii</taxon>
        <taxon>Teleostei</taxon>
        <taxon>Neoteleostei</taxon>
        <taxon>Acanthomorphata</taxon>
        <taxon>Eupercaria</taxon>
        <taxon>Perciformes</taxon>
        <taxon>Percoidei</taxon>
        <taxon>Percidae</taxon>
        <taxon>Percinae</taxon>
        <taxon>Perca</taxon>
    </lineage>
</organism>
<reference evidence="1 2" key="1">
    <citation type="submission" date="2019-06" db="EMBL/GenBank/DDBJ databases">
        <title>A chromosome-scale genome assembly of the European perch, Perca fluviatilis.</title>
        <authorList>
            <person name="Roques C."/>
            <person name="Zahm M."/>
            <person name="Cabau C."/>
            <person name="Klopp C."/>
            <person name="Bouchez O."/>
            <person name="Donnadieu C."/>
            <person name="Kuhl H."/>
            <person name="Gislard M."/>
            <person name="Guendouz S."/>
            <person name="Journot L."/>
            <person name="Haffray P."/>
            <person name="Bestin A."/>
            <person name="Morvezen R."/>
            <person name="Feron R."/>
            <person name="Wen M."/>
            <person name="Jouanno E."/>
            <person name="Herpin A."/>
            <person name="Schartl M."/>
            <person name="Postlethwait J."/>
            <person name="Schaerlinger B."/>
            <person name="Chardard D."/>
            <person name="Lecocq T."/>
            <person name="Poncet C."/>
            <person name="Jaffrelo L."/>
            <person name="Lampietro C."/>
            <person name="Guiguen Y."/>
        </authorList>
    </citation>
    <scope>NUCLEOTIDE SEQUENCE [LARGE SCALE GENOMIC DNA]</scope>
    <source>
        <tissue evidence="1">Blood</tissue>
    </source>
</reference>
<sequence length="116" mass="13275">MSYLSRWRKIHSEAAAIALECSSSEDGCRGNLNPIQCNVEDEDEDDSGHSEVEFDQEDLQGNCRHLNRDEEFQRKVALNLLDRSLDSLEEKQKLMNALSRVGGVHLKDNVKRVMEK</sequence>
<protein>
    <submittedName>
        <fullName evidence="1">Uncharacterized protein</fullName>
    </submittedName>
</protein>
<comment type="caution">
    <text evidence="1">The sequence shown here is derived from an EMBL/GenBank/DDBJ whole genome shotgun (WGS) entry which is preliminary data.</text>
</comment>